<dbReference type="AlphaFoldDB" id="A0A1I7WMC6"/>
<evidence type="ECO:0000313" key="3">
    <source>
        <dbReference type="WBParaSite" id="Hba_06308"/>
    </source>
</evidence>
<accession>A0A1I7WMC6</accession>
<sequence>MSQPPPYYSQQPGSAGYTPQYHNPYPHQNVYPQGQYQPQPQVIYVDRQPPQRDDSWWLTSLLALCCGCLVGEVCCDSPCLCCVLPCPISLPRFR</sequence>
<proteinExistence type="predicted"/>
<evidence type="ECO:0000256" key="1">
    <source>
        <dbReference type="SAM" id="MobiDB-lite"/>
    </source>
</evidence>
<name>A0A1I7WMC6_HETBA</name>
<feature type="region of interest" description="Disordered" evidence="1">
    <location>
        <begin position="1"/>
        <end position="34"/>
    </location>
</feature>
<keyword evidence="2" id="KW-1185">Reference proteome</keyword>
<dbReference type="WBParaSite" id="Hba_06308">
    <property type="protein sequence ID" value="Hba_06308"/>
    <property type="gene ID" value="Hba_06308"/>
</dbReference>
<dbReference type="Proteomes" id="UP000095283">
    <property type="component" value="Unplaced"/>
</dbReference>
<organism evidence="2 3">
    <name type="scientific">Heterorhabditis bacteriophora</name>
    <name type="common">Entomopathogenic nematode worm</name>
    <dbReference type="NCBI Taxonomy" id="37862"/>
    <lineage>
        <taxon>Eukaryota</taxon>
        <taxon>Metazoa</taxon>
        <taxon>Ecdysozoa</taxon>
        <taxon>Nematoda</taxon>
        <taxon>Chromadorea</taxon>
        <taxon>Rhabditida</taxon>
        <taxon>Rhabditina</taxon>
        <taxon>Rhabditomorpha</taxon>
        <taxon>Strongyloidea</taxon>
        <taxon>Heterorhabditidae</taxon>
        <taxon>Heterorhabditis</taxon>
    </lineage>
</organism>
<protein>
    <submittedName>
        <fullName evidence="3">CYSTM domain-containing protein</fullName>
    </submittedName>
</protein>
<reference evidence="3" key="1">
    <citation type="submission" date="2016-11" db="UniProtKB">
        <authorList>
            <consortium name="WormBaseParasite"/>
        </authorList>
    </citation>
    <scope>IDENTIFICATION</scope>
</reference>
<evidence type="ECO:0000313" key="2">
    <source>
        <dbReference type="Proteomes" id="UP000095283"/>
    </source>
</evidence>